<evidence type="ECO:0000256" key="1">
    <source>
        <dbReference type="SAM" id="MobiDB-lite"/>
    </source>
</evidence>
<dbReference type="EMBL" id="AFBP01000007">
    <property type="protein sequence ID" value="EGG57181.1"/>
    <property type="molecule type" value="Genomic_DNA"/>
</dbReference>
<feature type="compositionally biased region" description="Acidic residues" evidence="1">
    <location>
        <begin position="35"/>
        <end position="51"/>
    </location>
</feature>
<reference evidence="2 3" key="1">
    <citation type="submission" date="2011-02" db="EMBL/GenBank/DDBJ databases">
        <authorList>
            <person name="Weinstock G."/>
            <person name="Sodergren E."/>
            <person name="Clifton S."/>
            <person name="Fulton L."/>
            <person name="Fulton B."/>
            <person name="Courtney L."/>
            <person name="Fronick C."/>
            <person name="Harrison M."/>
            <person name="Strong C."/>
            <person name="Farmer C."/>
            <person name="Delahaunty K."/>
            <person name="Markovic C."/>
            <person name="Hall O."/>
            <person name="Minx P."/>
            <person name="Tomlinson C."/>
            <person name="Mitreva M."/>
            <person name="Hou S."/>
            <person name="Chen J."/>
            <person name="Wollam A."/>
            <person name="Pepin K.H."/>
            <person name="Johnson M."/>
            <person name="Bhonagiri V."/>
            <person name="Zhang X."/>
            <person name="Suruliraj S."/>
            <person name="Warren W."/>
            <person name="Chinwalla A."/>
            <person name="Mardis E.R."/>
            <person name="Wilson R.K."/>
        </authorList>
    </citation>
    <scope>NUCLEOTIDE SEQUENCE [LARGE SCALE GENOMIC DNA]</scope>
    <source>
        <strain evidence="2 3">YIT 11859</strain>
    </source>
</reference>
<evidence type="ECO:0000313" key="3">
    <source>
        <dbReference type="Proteomes" id="UP000005156"/>
    </source>
</evidence>
<organism evidence="2 3">
    <name type="scientific">Parasutterella excrementihominis YIT 11859</name>
    <dbReference type="NCBI Taxonomy" id="762966"/>
    <lineage>
        <taxon>Bacteria</taxon>
        <taxon>Pseudomonadati</taxon>
        <taxon>Pseudomonadota</taxon>
        <taxon>Betaproteobacteria</taxon>
        <taxon>Burkholderiales</taxon>
        <taxon>Sutterellaceae</taxon>
        <taxon>Parasutterella</taxon>
    </lineage>
</organism>
<feature type="region of interest" description="Disordered" evidence="1">
    <location>
        <begin position="31"/>
        <end position="51"/>
    </location>
</feature>
<proteinExistence type="predicted"/>
<protein>
    <submittedName>
        <fullName evidence="2">Uncharacterized protein</fullName>
    </submittedName>
</protein>
<dbReference type="HOGENOM" id="CLU_179104_0_0_4"/>
<name>F3QHL2_9BURK</name>
<evidence type="ECO:0000313" key="2">
    <source>
        <dbReference type="EMBL" id="EGG57181.1"/>
    </source>
</evidence>
<sequence>NNVMQTKFCGGYYFGEIAGKRRKLFEALGVPVPDAEPEKEQDYEDEEETDF</sequence>
<dbReference type="Proteomes" id="UP000005156">
    <property type="component" value="Unassembled WGS sequence"/>
</dbReference>
<keyword evidence="3" id="KW-1185">Reference proteome</keyword>
<gene>
    <name evidence="2" type="ORF">HMPREF9439_00409</name>
</gene>
<dbReference type="AlphaFoldDB" id="F3QHL2"/>
<comment type="caution">
    <text evidence="2">The sequence shown here is derived from an EMBL/GenBank/DDBJ whole genome shotgun (WGS) entry which is preliminary data.</text>
</comment>
<feature type="non-terminal residue" evidence="2">
    <location>
        <position position="1"/>
    </location>
</feature>
<accession>F3QHL2</accession>